<evidence type="ECO:0000313" key="1">
    <source>
        <dbReference type="EMBL" id="CAL1274077.1"/>
    </source>
</evidence>
<accession>A0AAV1ZQV1</accession>
<comment type="caution">
    <text evidence="1">The sequence shown here is derived from an EMBL/GenBank/DDBJ whole genome shotgun (WGS) entry which is preliminary data.</text>
</comment>
<organism evidence="1 2">
    <name type="scientific">Larinioides sclopetarius</name>
    <dbReference type="NCBI Taxonomy" id="280406"/>
    <lineage>
        <taxon>Eukaryota</taxon>
        <taxon>Metazoa</taxon>
        <taxon>Ecdysozoa</taxon>
        <taxon>Arthropoda</taxon>
        <taxon>Chelicerata</taxon>
        <taxon>Arachnida</taxon>
        <taxon>Araneae</taxon>
        <taxon>Araneomorphae</taxon>
        <taxon>Entelegynae</taxon>
        <taxon>Araneoidea</taxon>
        <taxon>Araneidae</taxon>
        <taxon>Larinioides</taxon>
    </lineage>
</organism>
<gene>
    <name evidence="1" type="ORF">LARSCL_LOCUS7268</name>
</gene>
<evidence type="ECO:0000313" key="2">
    <source>
        <dbReference type="Proteomes" id="UP001497382"/>
    </source>
</evidence>
<proteinExistence type="predicted"/>
<keyword evidence="2" id="KW-1185">Reference proteome</keyword>
<dbReference type="AlphaFoldDB" id="A0AAV1ZQV1"/>
<dbReference type="EMBL" id="CAXIEN010000073">
    <property type="protein sequence ID" value="CAL1274077.1"/>
    <property type="molecule type" value="Genomic_DNA"/>
</dbReference>
<reference evidence="1 2" key="1">
    <citation type="submission" date="2024-04" db="EMBL/GenBank/DDBJ databases">
        <authorList>
            <person name="Rising A."/>
            <person name="Reimegard J."/>
            <person name="Sonavane S."/>
            <person name="Akerstrom W."/>
            <person name="Nylinder S."/>
            <person name="Hedman E."/>
            <person name="Kallberg Y."/>
        </authorList>
    </citation>
    <scope>NUCLEOTIDE SEQUENCE [LARGE SCALE GENOMIC DNA]</scope>
</reference>
<name>A0AAV1ZQV1_9ARAC</name>
<dbReference type="Proteomes" id="UP001497382">
    <property type="component" value="Unassembled WGS sequence"/>
</dbReference>
<protein>
    <submittedName>
        <fullName evidence="1">Uncharacterized protein</fullName>
    </submittedName>
</protein>
<sequence length="48" mass="5390">MSWKFQKLFSALVHRSGVSIVCPNTAFILKIRSSYGGTILEHVPNSRL</sequence>